<comment type="caution">
    <text evidence="2">The sequence shown here is derived from an EMBL/GenBank/DDBJ whole genome shotgun (WGS) entry which is preliminary data.</text>
</comment>
<evidence type="ECO:0000256" key="1">
    <source>
        <dbReference type="ARBA" id="ARBA00008984"/>
    </source>
</evidence>
<evidence type="ECO:0000313" key="3">
    <source>
        <dbReference type="Proteomes" id="UP000237749"/>
    </source>
</evidence>
<dbReference type="EMBL" id="PTJA01000001">
    <property type="protein sequence ID" value="PPK83365.1"/>
    <property type="molecule type" value="Genomic_DNA"/>
</dbReference>
<organism evidence="2 3">
    <name type="scientific">Lacrimispora xylanisolvens</name>
    <dbReference type="NCBI Taxonomy" id="384636"/>
    <lineage>
        <taxon>Bacteria</taxon>
        <taxon>Bacillati</taxon>
        <taxon>Bacillota</taxon>
        <taxon>Clostridia</taxon>
        <taxon>Lachnospirales</taxon>
        <taxon>Lachnospiraceae</taxon>
        <taxon>Lacrimispora</taxon>
    </lineage>
</organism>
<dbReference type="InterPro" id="IPR036868">
    <property type="entry name" value="TusA-like_sf"/>
</dbReference>
<keyword evidence="2" id="KW-0808">Transferase</keyword>
<dbReference type="OrthoDB" id="9792592at2"/>
<protein>
    <submittedName>
        <fullName evidence="2">TusA-related sulfurtransferase</fullName>
    </submittedName>
</protein>
<reference evidence="2 3" key="1">
    <citation type="submission" date="2018-02" db="EMBL/GenBank/DDBJ databases">
        <title>Genomic Encyclopedia of Archaeal and Bacterial Type Strains, Phase II (KMG-II): from individual species to whole genera.</title>
        <authorList>
            <person name="Goeker M."/>
        </authorList>
    </citation>
    <scope>NUCLEOTIDE SEQUENCE [LARGE SCALE GENOMIC DNA]</scope>
    <source>
        <strain evidence="2 3">DSM 3808</strain>
    </source>
</reference>
<keyword evidence="3" id="KW-1185">Reference proteome</keyword>
<dbReference type="Pfam" id="PF01206">
    <property type="entry name" value="TusA"/>
    <property type="match status" value="1"/>
</dbReference>
<comment type="similarity">
    <text evidence="1">Belongs to the sulfur carrier protein TusA family.</text>
</comment>
<dbReference type="SUPFAM" id="SSF64307">
    <property type="entry name" value="SirA-like"/>
    <property type="match status" value="1"/>
</dbReference>
<gene>
    <name evidence="2" type="ORF">BXY41_101428</name>
</gene>
<dbReference type="GO" id="GO:0016740">
    <property type="term" value="F:transferase activity"/>
    <property type="evidence" value="ECO:0007669"/>
    <property type="project" value="UniProtKB-KW"/>
</dbReference>
<dbReference type="AlphaFoldDB" id="A0A2S6HYX3"/>
<dbReference type="Proteomes" id="UP000237749">
    <property type="component" value="Unassembled WGS sequence"/>
</dbReference>
<dbReference type="Gene3D" id="3.30.110.40">
    <property type="entry name" value="TusA-like domain"/>
    <property type="match status" value="1"/>
</dbReference>
<dbReference type="PANTHER" id="PTHR33279:SF6">
    <property type="entry name" value="SULFUR CARRIER PROTEIN YEDF-RELATED"/>
    <property type="match status" value="1"/>
</dbReference>
<sequence length="73" mass="8167">MKKIDCLGEICPVPVMKLQAVMDSIQKGEDYLLVTDHSCTISNLESFCKANKLSYQLDEVMNGVWEITITAGR</sequence>
<name>A0A2S6HYX3_9FIRM</name>
<dbReference type="PROSITE" id="PS01148">
    <property type="entry name" value="UPF0033"/>
    <property type="match status" value="1"/>
</dbReference>
<dbReference type="CDD" id="cd00291">
    <property type="entry name" value="SirA_YedF_YeeD"/>
    <property type="match status" value="1"/>
</dbReference>
<accession>A0A2S6HYX3</accession>
<dbReference type="PANTHER" id="PTHR33279">
    <property type="entry name" value="SULFUR CARRIER PROTEIN YEDF-RELATED"/>
    <property type="match status" value="1"/>
</dbReference>
<proteinExistence type="inferred from homology"/>
<dbReference type="RefSeq" id="WP_104434078.1">
    <property type="nucleotide sequence ID" value="NZ_PTJA01000001.1"/>
</dbReference>
<evidence type="ECO:0000313" key="2">
    <source>
        <dbReference type="EMBL" id="PPK83365.1"/>
    </source>
</evidence>
<dbReference type="InterPro" id="IPR001455">
    <property type="entry name" value="TusA-like"/>
</dbReference>